<dbReference type="InterPro" id="IPR029068">
    <property type="entry name" value="Glyas_Bleomycin-R_OHBP_Dase"/>
</dbReference>
<evidence type="ECO:0000313" key="4">
    <source>
        <dbReference type="Proteomes" id="UP001156706"/>
    </source>
</evidence>
<evidence type="ECO:0000259" key="2">
    <source>
        <dbReference type="PROSITE" id="PS51819"/>
    </source>
</evidence>
<dbReference type="InterPro" id="IPR037523">
    <property type="entry name" value="VOC_core"/>
</dbReference>
<gene>
    <name evidence="3" type="ORF">GCM10007907_26640</name>
</gene>
<dbReference type="Proteomes" id="UP001156706">
    <property type="component" value="Unassembled WGS sequence"/>
</dbReference>
<feature type="domain" description="VOC" evidence="2">
    <location>
        <begin position="4"/>
        <end position="127"/>
    </location>
</feature>
<dbReference type="Gene3D" id="3.10.180.10">
    <property type="entry name" value="2,3-Dihydroxybiphenyl 1,2-Dioxygenase, domain 1"/>
    <property type="match status" value="1"/>
</dbReference>
<evidence type="ECO:0000313" key="3">
    <source>
        <dbReference type="EMBL" id="GLR13874.1"/>
    </source>
</evidence>
<dbReference type="InterPro" id="IPR037478">
    <property type="entry name" value="YwkD-like_dom"/>
</dbReference>
<reference evidence="4" key="1">
    <citation type="journal article" date="2019" name="Int. J. Syst. Evol. Microbiol.">
        <title>The Global Catalogue of Microorganisms (GCM) 10K type strain sequencing project: providing services to taxonomists for standard genome sequencing and annotation.</title>
        <authorList>
            <consortium name="The Broad Institute Genomics Platform"/>
            <consortium name="The Broad Institute Genome Sequencing Center for Infectious Disease"/>
            <person name="Wu L."/>
            <person name="Ma J."/>
        </authorList>
    </citation>
    <scope>NUCLEOTIDE SEQUENCE [LARGE SCALE GENOMIC DNA]</scope>
    <source>
        <strain evidence="4">NBRC 110044</strain>
    </source>
</reference>
<accession>A0ABQ5YLU4</accession>
<dbReference type="PANTHER" id="PTHR36113">
    <property type="entry name" value="LYASE, PUTATIVE-RELATED-RELATED"/>
    <property type="match status" value="1"/>
</dbReference>
<sequence length="129" mass="14426">MIVGLHHVAIIVTDLAAARRFYCEVLGGREMAAHYRAARESWKVDVQLPDGAQLELFTFPAAPPRASQPEAQGLRHLALRVTAMAPLLQRLAQYGIPCEPLRVDEYTGARYTFCRDPDGLPIEFYEAVM</sequence>
<evidence type="ECO:0000256" key="1">
    <source>
        <dbReference type="ARBA" id="ARBA00022723"/>
    </source>
</evidence>
<organism evidence="3 4">
    <name type="scientific">Chitinimonas prasina</name>
    <dbReference type="NCBI Taxonomy" id="1434937"/>
    <lineage>
        <taxon>Bacteria</taxon>
        <taxon>Pseudomonadati</taxon>
        <taxon>Pseudomonadota</taxon>
        <taxon>Betaproteobacteria</taxon>
        <taxon>Neisseriales</taxon>
        <taxon>Chitinibacteraceae</taxon>
        <taxon>Chitinimonas</taxon>
    </lineage>
</organism>
<dbReference type="Pfam" id="PF00903">
    <property type="entry name" value="Glyoxalase"/>
    <property type="match status" value="1"/>
</dbReference>
<dbReference type="PANTHER" id="PTHR36113:SF6">
    <property type="entry name" value="FOSFOMYCIN RESISTANCE PROTEIN FOSX"/>
    <property type="match status" value="1"/>
</dbReference>
<dbReference type="InterPro" id="IPR004360">
    <property type="entry name" value="Glyas_Fos-R_dOase_dom"/>
</dbReference>
<name>A0ABQ5YLU4_9NEIS</name>
<keyword evidence="1" id="KW-0479">Metal-binding</keyword>
<dbReference type="RefSeq" id="WP_284196975.1">
    <property type="nucleotide sequence ID" value="NZ_BSOG01000003.1"/>
</dbReference>
<proteinExistence type="predicted"/>
<dbReference type="SUPFAM" id="SSF54593">
    <property type="entry name" value="Glyoxalase/Bleomycin resistance protein/Dihydroxybiphenyl dioxygenase"/>
    <property type="match status" value="1"/>
</dbReference>
<dbReference type="EMBL" id="BSOG01000003">
    <property type="protein sequence ID" value="GLR13874.1"/>
    <property type="molecule type" value="Genomic_DNA"/>
</dbReference>
<keyword evidence="4" id="KW-1185">Reference proteome</keyword>
<comment type="caution">
    <text evidence="3">The sequence shown here is derived from an EMBL/GenBank/DDBJ whole genome shotgun (WGS) entry which is preliminary data.</text>
</comment>
<protein>
    <submittedName>
        <fullName evidence="3">VOC family protein</fullName>
    </submittedName>
</protein>
<dbReference type="InterPro" id="IPR051332">
    <property type="entry name" value="Fosfomycin_Res_Enzymes"/>
</dbReference>
<dbReference type="PROSITE" id="PS51819">
    <property type="entry name" value="VOC"/>
    <property type="match status" value="1"/>
</dbReference>
<dbReference type="CDD" id="cd08352">
    <property type="entry name" value="VOC_Bs_YwkD_like"/>
    <property type="match status" value="1"/>
</dbReference>